<feature type="coiled-coil region" evidence="1">
    <location>
        <begin position="124"/>
        <end position="151"/>
    </location>
</feature>
<dbReference type="EMBL" id="CP071137">
    <property type="protein sequence ID" value="QWY76928.1"/>
    <property type="molecule type" value="Genomic_DNA"/>
</dbReference>
<proteinExistence type="predicted"/>
<evidence type="ECO:0000313" key="3">
    <source>
        <dbReference type="EMBL" id="QWY76928.1"/>
    </source>
</evidence>
<evidence type="ECO:0000256" key="1">
    <source>
        <dbReference type="SAM" id="Coils"/>
    </source>
</evidence>
<evidence type="ECO:0000256" key="2">
    <source>
        <dbReference type="SAM" id="MobiDB-lite"/>
    </source>
</evidence>
<reference evidence="3" key="1">
    <citation type="submission" date="2021-02" db="EMBL/GenBank/DDBJ databases">
        <title>Comparative genomics of Ferrovum myxofaciens strains, predominant extremophile bacteria forming large biofilm stalactites in acid mine ecosystems.</title>
        <authorList>
            <person name="Burkartova K."/>
            <person name="Ridl J."/>
            <person name="Pajer P."/>
            <person name="Falteisek L."/>
        </authorList>
    </citation>
    <scope>NUCLEOTIDE SEQUENCE</scope>
    <source>
        <strain evidence="3">MI1III</strain>
    </source>
</reference>
<accession>A0A9E6SX27</accession>
<gene>
    <name evidence="3" type="ORF">JZL65_10620</name>
</gene>
<organism evidence="3 4">
    <name type="scientific">Ferrovum myxofaciens</name>
    <dbReference type="NCBI Taxonomy" id="416213"/>
    <lineage>
        <taxon>Bacteria</taxon>
        <taxon>Pseudomonadati</taxon>
        <taxon>Pseudomonadota</taxon>
        <taxon>Betaproteobacteria</taxon>
        <taxon>Ferrovales</taxon>
        <taxon>Ferrovaceae</taxon>
        <taxon>Ferrovum</taxon>
    </lineage>
</organism>
<dbReference type="Proteomes" id="UP000683551">
    <property type="component" value="Chromosome"/>
</dbReference>
<dbReference type="RefSeq" id="WP_273144065.1">
    <property type="nucleotide sequence ID" value="NZ_CP053675.1"/>
</dbReference>
<name>A0A9E6SX27_9PROT</name>
<feature type="region of interest" description="Disordered" evidence="2">
    <location>
        <begin position="1"/>
        <end position="21"/>
    </location>
</feature>
<sequence length="168" mass="18740">MSSKDKEAALKRGQARSSEIERKTLAAMTTIEAEMKANGGVYPANGGAVSKNEVARRAEISPSTLFSPKQRALGDRVLQWVEDLEQKAGTGRMRVQRTYAQRAEDWKTEYLAIVDNYRKSELLLQSAQSERDEALALVEKLKAENAALIEQLRIVGTSKITSFPKRKN</sequence>
<keyword evidence="1" id="KW-0175">Coiled coil</keyword>
<evidence type="ECO:0000313" key="4">
    <source>
        <dbReference type="Proteomes" id="UP000683551"/>
    </source>
</evidence>
<feature type="compositionally biased region" description="Basic and acidic residues" evidence="2">
    <location>
        <begin position="1"/>
        <end position="10"/>
    </location>
</feature>
<protein>
    <submittedName>
        <fullName evidence="3">Uncharacterized protein</fullName>
    </submittedName>
</protein>
<dbReference type="AlphaFoldDB" id="A0A9E6SX27"/>